<keyword evidence="3 9" id="KW-0812">Transmembrane</keyword>
<dbReference type="OrthoDB" id="2154253at2759"/>
<reference evidence="10 11" key="2">
    <citation type="submission" date="2018-11" db="EMBL/GenBank/DDBJ databases">
        <authorList>
            <consortium name="Pathogen Informatics"/>
        </authorList>
    </citation>
    <scope>NUCLEOTIDE SEQUENCE [LARGE SCALE GENOMIC DNA]</scope>
</reference>
<dbReference type="GO" id="GO:0006886">
    <property type="term" value="P:intracellular protein transport"/>
    <property type="evidence" value="ECO:0007669"/>
    <property type="project" value="InterPro"/>
</dbReference>
<dbReference type="PANTHER" id="PTHR12430:SF1">
    <property type="entry name" value="TOMM20-LIKE PROTEIN 1"/>
    <property type="match status" value="1"/>
</dbReference>
<feature type="transmembrane region" description="Helical" evidence="9">
    <location>
        <begin position="255"/>
        <end position="277"/>
    </location>
</feature>
<evidence type="ECO:0000313" key="11">
    <source>
        <dbReference type="Proteomes" id="UP000274429"/>
    </source>
</evidence>
<dbReference type="GO" id="GO:0030150">
    <property type="term" value="P:protein import into mitochondrial matrix"/>
    <property type="evidence" value="ECO:0007669"/>
    <property type="project" value="TreeGrafter"/>
</dbReference>
<evidence type="ECO:0000256" key="8">
    <source>
        <dbReference type="SAM" id="MobiDB-lite"/>
    </source>
</evidence>
<evidence type="ECO:0000256" key="1">
    <source>
        <dbReference type="ARBA" id="ARBA00004572"/>
    </source>
</evidence>
<dbReference type="WBParaSite" id="TTAC_0000070701-mRNA-1">
    <property type="protein sequence ID" value="TTAC_0000070701-mRNA-1"/>
    <property type="gene ID" value="TTAC_0000070701"/>
</dbReference>
<feature type="transmembrane region" description="Helical" evidence="9">
    <location>
        <begin position="366"/>
        <end position="389"/>
    </location>
</feature>
<comment type="similarity">
    <text evidence="2">Belongs to the Tom20 family.</text>
</comment>
<dbReference type="InterPro" id="IPR002056">
    <property type="entry name" value="MAS20"/>
</dbReference>
<evidence type="ECO:0000256" key="9">
    <source>
        <dbReference type="SAM" id="Phobius"/>
    </source>
</evidence>
<dbReference type="InterPro" id="IPR023392">
    <property type="entry name" value="Tom20_dom_sf"/>
</dbReference>
<gene>
    <name evidence="10" type="ORF">TTAC_LOCUS708</name>
</gene>
<evidence type="ECO:0000256" key="7">
    <source>
        <dbReference type="ARBA" id="ARBA00023136"/>
    </source>
</evidence>
<evidence type="ECO:0000256" key="6">
    <source>
        <dbReference type="ARBA" id="ARBA00023128"/>
    </source>
</evidence>
<dbReference type="PRINTS" id="PR00351">
    <property type="entry name" value="OM20RECEPTOR"/>
</dbReference>
<dbReference type="Gene3D" id="1.20.960.10">
    <property type="entry name" value="Mitochondrial outer membrane translocase complex, subunit Tom20 domain"/>
    <property type="match status" value="1"/>
</dbReference>
<name>A0A0R3WJ74_HYDTA</name>
<dbReference type="GO" id="GO:0005742">
    <property type="term" value="C:mitochondrial outer membrane translocase complex"/>
    <property type="evidence" value="ECO:0007669"/>
    <property type="project" value="InterPro"/>
</dbReference>
<feature type="transmembrane region" description="Helical" evidence="9">
    <location>
        <begin position="395"/>
        <end position="414"/>
    </location>
</feature>
<dbReference type="STRING" id="6205.A0A0R3WJ74"/>
<reference evidence="12" key="1">
    <citation type="submission" date="2017-02" db="UniProtKB">
        <authorList>
            <consortium name="WormBaseParasite"/>
        </authorList>
    </citation>
    <scope>IDENTIFICATION</scope>
</reference>
<dbReference type="Pfam" id="PF02064">
    <property type="entry name" value="MAS20"/>
    <property type="match status" value="1"/>
</dbReference>
<dbReference type="InterPro" id="IPR022422">
    <property type="entry name" value="MAS20_rcpt_metazoan"/>
</dbReference>
<dbReference type="PRINTS" id="PR01989">
    <property type="entry name" value="EUOM20RECPTR"/>
</dbReference>
<dbReference type="PANTHER" id="PTHR12430">
    <property type="entry name" value="MITOCHONDRIAL IMPORT RECEPTOR SUBUNIT TOM20"/>
    <property type="match status" value="1"/>
</dbReference>
<evidence type="ECO:0000256" key="5">
    <source>
        <dbReference type="ARBA" id="ARBA00022989"/>
    </source>
</evidence>
<keyword evidence="4" id="KW-1000">Mitochondrion outer membrane</keyword>
<feature type="transmembrane region" description="Helical" evidence="9">
    <location>
        <begin position="283"/>
        <end position="301"/>
    </location>
</feature>
<dbReference type="GO" id="GO:0008320">
    <property type="term" value="F:protein transmembrane transporter activity"/>
    <property type="evidence" value="ECO:0007669"/>
    <property type="project" value="TreeGrafter"/>
</dbReference>
<feature type="compositionally biased region" description="Low complexity" evidence="8">
    <location>
        <begin position="434"/>
        <end position="443"/>
    </location>
</feature>
<protein>
    <submittedName>
        <fullName evidence="12">Transmembrane protein</fullName>
    </submittedName>
</protein>
<dbReference type="GO" id="GO:0030943">
    <property type="term" value="F:mitochondrion targeting sequence binding"/>
    <property type="evidence" value="ECO:0007669"/>
    <property type="project" value="TreeGrafter"/>
</dbReference>
<evidence type="ECO:0000256" key="2">
    <source>
        <dbReference type="ARBA" id="ARBA00005792"/>
    </source>
</evidence>
<evidence type="ECO:0000256" key="3">
    <source>
        <dbReference type="ARBA" id="ARBA00022692"/>
    </source>
</evidence>
<proteinExistence type="inferred from homology"/>
<sequence>MVKNLLKVTLFGAVVGFIGYCVYFDRKRRSDPEFRTKLAKRRRARALAAQRASVPALPAMNDPRAVHTFFLEQIQQGENALSSGCTDEAVRHFAYAVVVCGQPTQLLQVLQHSLSPAIFSKLVASLPEIRKISLRTFFLVCLCTLSRSDKINPFEMFPNHGTGDGSHQALHKPEPIGSPHTLLVRSLWQQLKAALPEGFEALSSVDVTLRCKLSKGDILLIKRFVENNSEFPVPSTDSINEIFSRFMEPVYETDYHHSFVFSYEYLFALVPFLIYFICRKIGAILTTAVGILSFAAYELYIQAIAKRHALLSRLPSIPDDCLPYSQRSLMHRLSSWIPFRRSRDECVEYFKLTMTSPFAELRPDRIILSVLGDFMEFIASTFGASLGQFYHKLNLWVPFYIALPLTVLCVFLLCRMPTSARRPRPAKSRKLNKNKPPLALKQE</sequence>
<feature type="compositionally biased region" description="Basic residues" evidence="8">
    <location>
        <begin position="421"/>
        <end position="433"/>
    </location>
</feature>
<evidence type="ECO:0000256" key="4">
    <source>
        <dbReference type="ARBA" id="ARBA00022787"/>
    </source>
</evidence>
<accession>A0A0R3WJ74</accession>
<dbReference type="Proteomes" id="UP000274429">
    <property type="component" value="Unassembled WGS sequence"/>
</dbReference>
<keyword evidence="7 9" id="KW-0472">Membrane</keyword>
<dbReference type="GO" id="GO:0006605">
    <property type="term" value="P:protein targeting"/>
    <property type="evidence" value="ECO:0007669"/>
    <property type="project" value="InterPro"/>
</dbReference>
<evidence type="ECO:0000313" key="12">
    <source>
        <dbReference type="WBParaSite" id="TTAC_0000070701-mRNA-1"/>
    </source>
</evidence>
<feature type="region of interest" description="Disordered" evidence="8">
    <location>
        <begin position="421"/>
        <end position="443"/>
    </location>
</feature>
<keyword evidence="11" id="KW-1185">Reference proteome</keyword>
<comment type="subcellular location">
    <subcellularLocation>
        <location evidence="1">Mitochondrion outer membrane</location>
        <topology evidence="1">Single-pass membrane protein</topology>
    </subcellularLocation>
</comment>
<dbReference type="AlphaFoldDB" id="A0A0R3WJ74"/>
<dbReference type="GO" id="GO:0016031">
    <property type="term" value="P:tRNA import into mitochondrion"/>
    <property type="evidence" value="ECO:0007669"/>
    <property type="project" value="TreeGrafter"/>
</dbReference>
<feature type="transmembrane region" description="Helical" evidence="9">
    <location>
        <begin position="6"/>
        <end position="25"/>
    </location>
</feature>
<dbReference type="EMBL" id="UYWX01000082">
    <property type="protein sequence ID" value="VDM16877.1"/>
    <property type="molecule type" value="Genomic_DNA"/>
</dbReference>
<evidence type="ECO:0000313" key="10">
    <source>
        <dbReference type="EMBL" id="VDM16877.1"/>
    </source>
</evidence>
<organism evidence="12">
    <name type="scientific">Hydatigena taeniaeformis</name>
    <name type="common">Feline tapeworm</name>
    <name type="synonym">Taenia taeniaeformis</name>
    <dbReference type="NCBI Taxonomy" id="6205"/>
    <lineage>
        <taxon>Eukaryota</taxon>
        <taxon>Metazoa</taxon>
        <taxon>Spiralia</taxon>
        <taxon>Lophotrochozoa</taxon>
        <taxon>Platyhelminthes</taxon>
        <taxon>Cestoda</taxon>
        <taxon>Eucestoda</taxon>
        <taxon>Cyclophyllidea</taxon>
        <taxon>Taeniidae</taxon>
        <taxon>Hydatigera</taxon>
    </lineage>
</organism>
<dbReference type="SUPFAM" id="SSF47157">
    <property type="entry name" value="Mitochondrial import receptor subunit Tom20"/>
    <property type="match status" value="1"/>
</dbReference>
<keyword evidence="5 9" id="KW-1133">Transmembrane helix</keyword>
<keyword evidence="6" id="KW-0496">Mitochondrion</keyword>